<reference evidence="3" key="1">
    <citation type="submission" date="2016-10" db="EMBL/GenBank/DDBJ databases">
        <authorList>
            <person name="Varghese N."/>
            <person name="Submissions S."/>
        </authorList>
    </citation>
    <scope>NUCLEOTIDE SEQUENCE [LARGE SCALE GENOMIC DNA]</scope>
    <source>
        <strain evidence="3">DSM 22127</strain>
    </source>
</reference>
<dbReference type="STRING" id="642780.SAMN04488570_0500"/>
<organism evidence="2 3">
    <name type="scientific">Nocardioides scoriae</name>
    <dbReference type="NCBI Taxonomy" id="642780"/>
    <lineage>
        <taxon>Bacteria</taxon>
        <taxon>Bacillati</taxon>
        <taxon>Actinomycetota</taxon>
        <taxon>Actinomycetes</taxon>
        <taxon>Propionibacteriales</taxon>
        <taxon>Nocardioidaceae</taxon>
        <taxon>Nocardioides</taxon>
    </lineage>
</organism>
<dbReference type="EMBL" id="LT629757">
    <property type="protein sequence ID" value="SDR82905.1"/>
    <property type="molecule type" value="Genomic_DNA"/>
</dbReference>
<evidence type="ECO:0000256" key="1">
    <source>
        <dbReference type="SAM" id="MobiDB-lite"/>
    </source>
</evidence>
<protein>
    <submittedName>
        <fullName evidence="2">Uncharacterized protein</fullName>
    </submittedName>
</protein>
<evidence type="ECO:0000313" key="2">
    <source>
        <dbReference type="EMBL" id="SDR82905.1"/>
    </source>
</evidence>
<dbReference type="Proteomes" id="UP000198859">
    <property type="component" value="Chromosome I"/>
</dbReference>
<evidence type="ECO:0000313" key="3">
    <source>
        <dbReference type="Proteomes" id="UP000198859"/>
    </source>
</evidence>
<accession>A0A1H1M935</accession>
<proteinExistence type="predicted"/>
<gene>
    <name evidence="2" type="ORF">SAMN04488570_0500</name>
</gene>
<keyword evidence="3" id="KW-1185">Reference proteome</keyword>
<feature type="region of interest" description="Disordered" evidence="1">
    <location>
        <begin position="36"/>
        <end position="65"/>
    </location>
</feature>
<feature type="compositionally biased region" description="Basic and acidic residues" evidence="1">
    <location>
        <begin position="41"/>
        <end position="53"/>
    </location>
</feature>
<sequence>MSERTCPVCGGPLALVDSHDDPRPGPGEEMVHACTTPGCEGRLEGGADQDRAAANEPTGGDGIGA</sequence>
<name>A0A1H1M935_9ACTN</name>
<dbReference type="AlphaFoldDB" id="A0A1H1M935"/>